<dbReference type="AlphaFoldDB" id="X1GCF3"/>
<accession>X1GCF3</accession>
<evidence type="ECO:0000313" key="1">
    <source>
        <dbReference type="EMBL" id="GAH54907.1"/>
    </source>
</evidence>
<dbReference type="EMBL" id="BARU01024926">
    <property type="protein sequence ID" value="GAH54907.1"/>
    <property type="molecule type" value="Genomic_DNA"/>
</dbReference>
<comment type="caution">
    <text evidence="1">The sequence shown here is derived from an EMBL/GenBank/DDBJ whole genome shotgun (WGS) entry which is preliminary data.</text>
</comment>
<proteinExistence type="predicted"/>
<organism evidence="1">
    <name type="scientific">marine sediment metagenome</name>
    <dbReference type="NCBI Taxonomy" id="412755"/>
    <lineage>
        <taxon>unclassified sequences</taxon>
        <taxon>metagenomes</taxon>
        <taxon>ecological metagenomes</taxon>
    </lineage>
</organism>
<reference evidence="1" key="1">
    <citation type="journal article" date="2014" name="Front. Microbiol.">
        <title>High frequency of phylogenetically diverse reductive dehalogenase-homologous genes in deep subseafloor sedimentary metagenomes.</title>
        <authorList>
            <person name="Kawai M."/>
            <person name="Futagami T."/>
            <person name="Toyoda A."/>
            <person name="Takaki Y."/>
            <person name="Nishi S."/>
            <person name="Hori S."/>
            <person name="Arai W."/>
            <person name="Tsubouchi T."/>
            <person name="Morono Y."/>
            <person name="Uchiyama I."/>
            <person name="Ito T."/>
            <person name="Fujiyama A."/>
            <person name="Inagaki F."/>
            <person name="Takami H."/>
        </authorList>
    </citation>
    <scope>NUCLEOTIDE SEQUENCE</scope>
    <source>
        <strain evidence="1">Expedition CK06-06</strain>
    </source>
</reference>
<sequence>SLRAKYSVRYVDWEENQFTLPVVLTDDRIRRLQDFSITELRLHFDNHEWIKNQQ</sequence>
<feature type="non-terminal residue" evidence="1">
    <location>
        <position position="1"/>
    </location>
</feature>
<protein>
    <submittedName>
        <fullName evidence="1">Uncharacterized protein</fullName>
    </submittedName>
</protein>
<gene>
    <name evidence="1" type="ORF">S03H2_40224</name>
</gene>
<name>X1GCF3_9ZZZZ</name>